<feature type="domain" description="RING-type" evidence="7">
    <location>
        <begin position="18"/>
        <end position="59"/>
    </location>
</feature>
<dbReference type="Gene3D" id="3.30.40.10">
    <property type="entry name" value="Zinc/RING finger domain, C3HC4 (zinc finger)"/>
    <property type="match status" value="1"/>
</dbReference>
<evidence type="ECO:0000256" key="5">
    <source>
        <dbReference type="ARBA" id="ARBA00023242"/>
    </source>
</evidence>
<dbReference type="EMBL" id="JNBR01000466">
    <property type="protein sequence ID" value="OQR92313.1"/>
    <property type="molecule type" value="Genomic_DNA"/>
</dbReference>
<organism evidence="8 9">
    <name type="scientific">Achlya hypogyna</name>
    <name type="common">Oomycete</name>
    <name type="synonym">Protoachlya hypogyna</name>
    <dbReference type="NCBI Taxonomy" id="1202772"/>
    <lineage>
        <taxon>Eukaryota</taxon>
        <taxon>Sar</taxon>
        <taxon>Stramenopiles</taxon>
        <taxon>Oomycota</taxon>
        <taxon>Saprolegniomycetes</taxon>
        <taxon>Saprolegniales</taxon>
        <taxon>Achlyaceae</taxon>
        <taxon>Achlya</taxon>
    </lineage>
</organism>
<dbReference type="GO" id="GO:0005634">
    <property type="term" value="C:nucleus"/>
    <property type="evidence" value="ECO:0007669"/>
    <property type="project" value="UniProtKB-SubCell"/>
</dbReference>
<evidence type="ECO:0000256" key="1">
    <source>
        <dbReference type="ARBA" id="ARBA00004123"/>
    </source>
</evidence>
<sequence>MESYLTVASSKINVYFTCSLCTGYFRQPYTIRECIHTFCKSCIFKYIVTQDKRACPVCDGPFGTYPLSGTKRKPPEIVQDHVMEGLVKKLFPQLDVQDTQEETKFYAKHAIPIKSGVVLAPTKRDTKFKRLKGAELKVVMRPVLDSLRVGGDEAPRRKHFTYGWQLTERYRIFDLRMCLKKQLAKRGVDLEPHELQIHCNGKLLGTEHTLNFIQKTVWRKESPIQLEYRREAATYPALDV</sequence>
<dbReference type="Pfam" id="PF00097">
    <property type="entry name" value="zf-C3HC4"/>
    <property type="match status" value="1"/>
</dbReference>
<dbReference type="PROSITE" id="PS50089">
    <property type="entry name" value="ZF_RING_2"/>
    <property type="match status" value="1"/>
</dbReference>
<evidence type="ECO:0000256" key="3">
    <source>
        <dbReference type="ARBA" id="ARBA00022771"/>
    </source>
</evidence>
<keyword evidence="2" id="KW-0479">Metal-binding</keyword>
<dbReference type="InterPro" id="IPR018957">
    <property type="entry name" value="Znf_C3HC4_RING-type"/>
</dbReference>
<dbReference type="STRING" id="1202772.A0A1V9Z2S4"/>
<dbReference type="PANTHER" id="PTHR45893">
    <property type="entry name" value="POLYCOMB GROUP RING FINGER PROTEIN"/>
    <property type="match status" value="1"/>
</dbReference>
<evidence type="ECO:0000313" key="9">
    <source>
        <dbReference type="Proteomes" id="UP000243579"/>
    </source>
</evidence>
<dbReference type="GO" id="GO:0008270">
    <property type="term" value="F:zinc ion binding"/>
    <property type="evidence" value="ECO:0007669"/>
    <property type="project" value="UniProtKB-KW"/>
</dbReference>
<gene>
    <name evidence="8" type="ORF">ACHHYP_03836</name>
</gene>
<dbReference type="InterPro" id="IPR001841">
    <property type="entry name" value="Znf_RING"/>
</dbReference>
<keyword evidence="5" id="KW-0539">Nucleus</keyword>
<evidence type="ECO:0000256" key="4">
    <source>
        <dbReference type="ARBA" id="ARBA00022833"/>
    </source>
</evidence>
<dbReference type="OrthoDB" id="1305878at2759"/>
<evidence type="ECO:0000256" key="2">
    <source>
        <dbReference type="ARBA" id="ARBA00022723"/>
    </source>
</evidence>
<comment type="caution">
    <text evidence="8">The sequence shown here is derived from an EMBL/GenBank/DDBJ whole genome shotgun (WGS) entry which is preliminary data.</text>
</comment>
<keyword evidence="3 6" id="KW-0863">Zinc-finger</keyword>
<keyword evidence="9" id="KW-1185">Reference proteome</keyword>
<dbReference type="Proteomes" id="UP000243579">
    <property type="component" value="Unassembled WGS sequence"/>
</dbReference>
<dbReference type="InterPro" id="IPR017907">
    <property type="entry name" value="Znf_RING_CS"/>
</dbReference>
<dbReference type="Gene3D" id="3.10.20.90">
    <property type="entry name" value="Phosphatidylinositol 3-kinase Catalytic Subunit, Chain A, domain 1"/>
    <property type="match status" value="1"/>
</dbReference>
<dbReference type="InterPro" id="IPR013083">
    <property type="entry name" value="Znf_RING/FYVE/PHD"/>
</dbReference>
<evidence type="ECO:0000259" key="7">
    <source>
        <dbReference type="PROSITE" id="PS50089"/>
    </source>
</evidence>
<dbReference type="PROSITE" id="PS00518">
    <property type="entry name" value="ZF_RING_1"/>
    <property type="match status" value="1"/>
</dbReference>
<dbReference type="InterPro" id="IPR051507">
    <property type="entry name" value="PcG_RING_finger"/>
</dbReference>
<reference evidence="8 9" key="1">
    <citation type="journal article" date="2014" name="Genome Biol. Evol.">
        <title>The secreted proteins of Achlya hypogyna and Thraustotheca clavata identify the ancestral oomycete secretome and reveal gene acquisitions by horizontal gene transfer.</title>
        <authorList>
            <person name="Misner I."/>
            <person name="Blouin N."/>
            <person name="Leonard G."/>
            <person name="Richards T.A."/>
            <person name="Lane C.E."/>
        </authorList>
    </citation>
    <scope>NUCLEOTIDE SEQUENCE [LARGE SCALE GENOMIC DNA]</scope>
    <source>
        <strain evidence="8 9">ATCC 48635</strain>
    </source>
</reference>
<proteinExistence type="predicted"/>
<evidence type="ECO:0000256" key="6">
    <source>
        <dbReference type="PROSITE-ProRule" id="PRU00175"/>
    </source>
</evidence>
<protein>
    <recommendedName>
        <fullName evidence="7">RING-type domain-containing protein</fullName>
    </recommendedName>
</protein>
<accession>A0A1V9Z2S4</accession>
<dbReference type="SMART" id="SM00184">
    <property type="entry name" value="RING"/>
    <property type="match status" value="1"/>
</dbReference>
<dbReference type="AlphaFoldDB" id="A0A1V9Z2S4"/>
<keyword evidence="4" id="KW-0862">Zinc</keyword>
<comment type="subcellular location">
    <subcellularLocation>
        <location evidence="1">Nucleus</location>
    </subcellularLocation>
</comment>
<evidence type="ECO:0000313" key="8">
    <source>
        <dbReference type="EMBL" id="OQR92313.1"/>
    </source>
</evidence>
<dbReference type="SUPFAM" id="SSF57850">
    <property type="entry name" value="RING/U-box"/>
    <property type="match status" value="1"/>
</dbReference>
<name>A0A1V9Z2S4_ACHHY</name>